<reference evidence="1 2" key="1">
    <citation type="submission" date="2015-12" db="EMBL/GenBank/DDBJ databases">
        <title>Complete genome sequence of Pseudoalteromonas rubra SCSIO 6842, harboring a conjugative plasmid.</title>
        <authorList>
            <person name="Li B."/>
            <person name="Wang X."/>
        </authorList>
    </citation>
    <scope>NUCLEOTIDE SEQUENCE [LARGE SCALE GENOMIC DNA]</scope>
    <source>
        <strain evidence="1 2">SCSIO 6842</strain>
    </source>
</reference>
<dbReference type="EMBL" id="CP013611">
    <property type="protein sequence ID" value="ALU44496.1"/>
    <property type="molecule type" value="Genomic_DNA"/>
</dbReference>
<protein>
    <submittedName>
        <fullName evidence="1">Uncharacterized protein</fullName>
    </submittedName>
</protein>
<accession>A0A0U3I9T8</accession>
<organism evidence="1 2">
    <name type="scientific">Pseudoalteromonas rubra</name>
    <dbReference type="NCBI Taxonomy" id="43658"/>
    <lineage>
        <taxon>Bacteria</taxon>
        <taxon>Pseudomonadati</taxon>
        <taxon>Pseudomonadota</taxon>
        <taxon>Gammaproteobacteria</taxon>
        <taxon>Alteromonadales</taxon>
        <taxon>Pseudoalteromonadaceae</taxon>
        <taxon>Pseudoalteromonas</taxon>
    </lineage>
</organism>
<dbReference type="AlphaFoldDB" id="A0A0U3I9T8"/>
<name>A0A0U3I9T8_9GAMM</name>
<evidence type="ECO:0000313" key="1">
    <source>
        <dbReference type="EMBL" id="ALU44496.1"/>
    </source>
</evidence>
<dbReference type="KEGG" id="prr:AT705_17105"/>
<dbReference type="Proteomes" id="UP000069015">
    <property type="component" value="Chromosome 1"/>
</dbReference>
<proteinExistence type="predicted"/>
<evidence type="ECO:0000313" key="2">
    <source>
        <dbReference type="Proteomes" id="UP000069015"/>
    </source>
</evidence>
<gene>
    <name evidence="1" type="ORF">AT705_17105</name>
</gene>
<sequence>MSCPLWAIAANSLQSGCSDVFSVQSLEAVSPGCDTSRPATPQWALHAYISGQTQLKWQPVSGATFYRVNAGVSYVNSSAANMTLPGHVSQVKVMACRRSNFGDTCSFPITAKFIDDLAKPEFDFPSAEHYTFMPDDTPVLQWQVRGAYQVILQHGSQVIAGSLPSIGEKVLSADTGLPYTLIAKGLSGDTAKTVWLKSKVLLTSNEPASSRKIDLTALGINIVTRTLLPIGNEQVVFVDESNMLHKIKVQNGDPRLIQSEPLLGKTVNRPLLFRNKIYFGSSNIDGTGAACVLNVSEPGSMICHPTQFAIIASPVAISSYRLGDDDTYGASQDRTLGVESSIVYVDFKGNTIEYSEGLTRVRQRGRLPGVLLNQPIISTPAVNYRDRSLFFQHLSLATPSDNYLISKVSFASAAQGNDTFSQPQYLLQGDKEVYTEQPSRELEERILAQDNTVHSVPEANITLEWTIEQGVGDAQFN</sequence>